<evidence type="ECO:0000313" key="1">
    <source>
        <dbReference type="EMBL" id="MBC1185870.1"/>
    </source>
</evidence>
<organism evidence="1 2">
    <name type="scientific">Kluyvera sichuanensis</name>
    <dbReference type="NCBI Taxonomy" id="2725494"/>
    <lineage>
        <taxon>Bacteria</taxon>
        <taxon>Pseudomonadati</taxon>
        <taxon>Pseudomonadota</taxon>
        <taxon>Gammaproteobacteria</taxon>
        <taxon>Enterobacterales</taxon>
        <taxon>Enterobacteriaceae</taxon>
        <taxon>Kluyvera</taxon>
    </lineage>
</organism>
<name>A0ABR6RRZ4_9ENTR</name>
<gene>
    <name evidence="1" type="ORF">HII27_09070</name>
</gene>
<dbReference type="RefSeq" id="WP_185667595.1">
    <property type="nucleotide sequence ID" value="NZ_JABBJF010000006.1"/>
</dbReference>
<dbReference type="Proteomes" id="UP000607331">
    <property type="component" value="Unassembled WGS sequence"/>
</dbReference>
<dbReference type="EMBL" id="JABBJF010000006">
    <property type="protein sequence ID" value="MBC1185870.1"/>
    <property type="molecule type" value="Genomic_DNA"/>
</dbReference>
<proteinExistence type="predicted"/>
<protein>
    <submittedName>
        <fullName evidence="1">Uncharacterized protein</fullName>
    </submittedName>
</protein>
<keyword evidence="2" id="KW-1185">Reference proteome</keyword>
<evidence type="ECO:0000313" key="2">
    <source>
        <dbReference type="Proteomes" id="UP000607331"/>
    </source>
</evidence>
<reference evidence="1 2" key="1">
    <citation type="submission" date="2020-04" db="EMBL/GenBank/DDBJ databases">
        <title>The draft genome of Kluyvera sichuanensis strain SCKS090646.</title>
        <authorList>
            <person name="Wei L."/>
            <person name="Liu L."/>
            <person name="Feng Y."/>
            <person name="Zong Z."/>
        </authorList>
    </citation>
    <scope>NUCLEOTIDE SEQUENCE [LARGE SCALE GENOMIC DNA]</scope>
    <source>
        <strain evidence="1 2">090646</strain>
    </source>
</reference>
<accession>A0ABR6RRZ4</accession>
<sequence>MRIEELNKLPKLYRVITVDLDVLRNGIGAGGGVIFDIDTVIKRKVRRVLNARGGWRWVIAEERYEREWNYCLESDRECLQELNYQLGLMG</sequence>
<comment type="caution">
    <text evidence="1">The sequence shown here is derived from an EMBL/GenBank/DDBJ whole genome shotgun (WGS) entry which is preliminary data.</text>
</comment>